<evidence type="ECO:0000256" key="6">
    <source>
        <dbReference type="ARBA" id="ARBA00022741"/>
    </source>
</evidence>
<gene>
    <name evidence="12" type="primary">serS</name>
    <name evidence="17" type="ORF">EHQ30_05835</name>
</gene>
<evidence type="ECO:0000256" key="9">
    <source>
        <dbReference type="ARBA" id="ARBA00023146"/>
    </source>
</evidence>
<evidence type="ECO:0000256" key="12">
    <source>
        <dbReference type="HAMAP-Rule" id="MF_00176"/>
    </source>
</evidence>
<keyword evidence="5 12" id="KW-0436">Ligase</keyword>
<evidence type="ECO:0000256" key="3">
    <source>
        <dbReference type="ARBA" id="ARBA00010728"/>
    </source>
</evidence>
<dbReference type="SUPFAM" id="SSF46589">
    <property type="entry name" value="tRNA-binding arm"/>
    <property type="match status" value="1"/>
</dbReference>
<dbReference type="AlphaFoldDB" id="A0A2M9Y5Q9"/>
<evidence type="ECO:0000256" key="13">
    <source>
        <dbReference type="PIRSR" id="PIRSR001529-1"/>
    </source>
</evidence>
<dbReference type="Gene3D" id="3.30.930.10">
    <property type="entry name" value="Bira Bifunctional Protein, Domain 2"/>
    <property type="match status" value="1"/>
</dbReference>
<dbReference type="InterPro" id="IPR002317">
    <property type="entry name" value="Ser-tRNA-ligase_type_1"/>
</dbReference>
<dbReference type="GO" id="GO:0005524">
    <property type="term" value="F:ATP binding"/>
    <property type="evidence" value="ECO:0007669"/>
    <property type="project" value="UniProtKB-UniRule"/>
</dbReference>
<protein>
    <recommendedName>
        <fullName evidence="12">Serine--tRNA ligase</fullName>
        <ecNumber evidence="12">6.1.1.11</ecNumber>
    </recommendedName>
    <alternativeName>
        <fullName evidence="12">Seryl-tRNA synthetase</fullName>
        <shortName evidence="12">SerRS</shortName>
    </alternativeName>
    <alternativeName>
        <fullName evidence="12">Seryl-tRNA(Ser/Sec) synthetase</fullName>
    </alternativeName>
</protein>
<reference evidence="17" key="1">
    <citation type="journal article" date="2019" name="PLoS Negl. Trop. Dis.">
        <title>Revisiting the worldwide diversity of Leptospira species in the environment.</title>
        <authorList>
            <person name="Vincent A.T."/>
            <person name="Schiettekatte O."/>
            <person name="Bourhy P."/>
            <person name="Veyrier F.J."/>
            <person name="Picardeau M."/>
        </authorList>
    </citation>
    <scope>NUCLEOTIDE SEQUENCE [LARGE SCALE GENOMIC DNA]</scope>
    <source>
        <strain evidence="17">201800277</strain>
    </source>
</reference>
<feature type="binding site" evidence="12">
    <location>
        <begin position="232"/>
        <end position="234"/>
    </location>
    <ligand>
        <name>L-serine</name>
        <dbReference type="ChEBI" id="CHEBI:33384"/>
    </ligand>
</feature>
<dbReference type="CDD" id="cd00770">
    <property type="entry name" value="SerRS_core"/>
    <property type="match status" value="1"/>
</dbReference>
<dbReference type="GO" id="GO:0005737">
    <property type="term" value="C:cytoplasm"/>
    <property type="evidence" value="ECO:0007669"/>
    <property type="project" value="UniProtKB-SubCell"/>
</dbReference>
<evidence type="ECO:0000256" key="5">
    <source>
        <dbReference type="ARBA" id="ARBA00022598"/>
    </source>
</evidence>
<dbReference type="PROSITE" id="PS50862">
    <property type="entry name" value="AA_TRNA_LIGASE_II"/>
    <property type="match status" value="1"/>
</dbReference>
<proteinExistence type="inferred from homology"/>
<dbReference type="SUPFAM" id="SSF55681">
    <property type="entry name" value="Class II aaRS and biotin synthetases"/>
    <property type="match status" value="1"/>
</dbReference>
<dbReference type="GO" id="GO:0004828">
    <property type="term" value="F:serine-tRNA ligase activity"/>
    <property type="evidence" value="ECO:0007669"/>
    <property type="project" value="UniProtKB-UniRule"/>
</dbReference>
<evidence type="ECO:0000256" key="8">
    <source>
        <dbReference type="ARBA" id="ARBA00022917"/>
    </source>
</evidence>
<keyword evidence="15" id="KW-0175">Coiled coil</keyword>
<dbReference type="HAMAP" id="MF_00176">
    <property type="entry name" value="Ser_tRNA_synth_type1"/>
    <property type="match status" value="1"/>
</dbReference>
<evidence type="ECO:0000256" key="10">
    <source>
        <dbReference type="ARBA" id="ARBA00047929"/>
    </source>
</evidence>
<feature type="domain" description="Aminoacyl-transfer RNA synthetases class-II family profile" evidence="16">
    <location>
        <begin position="173"/>
        <end position="410"/>
    </location>
</feature>
<keyword evidence="9 12" id="KW-0030">Aminoacyl-tRNA synthetase</keyword>
<evidence type="ECO:0000313" key="18">
    <source>
        <dbReference type="Proteomes" id="UP000297891"/>
    </source>
</evidence>
<feature type="binding site" evidence="14">
    <location>
        <begin position="279"/>
        <end position="282"/>
    </location>
    <ligand>
        <name>ATP</name>
        <dbReference type="ChEBI" id="CHEBI:30616"/>
    </ligand>
</feature>
<comment type="pathway">
    <text evidence="2 12">Aminoacyl-tRNA biosynthesis; selenocysteinyl-tRNA(Sec) biosynthesis; L-seryl-tRNA(Sec) from L-serine and tRNA(Sec): step 1/1.</text>
</comment>
<dbReference type="PANTHER" id="PTHR43697:SF1">
    <property type="entry name" value="SERINE--TRNA LIGASE"/>
    <property type="match status" value="1"/>
</dbReference>
<comment type="caution">
    <text evidence="17">The sequence shown here is derived from an EMBL/GenBank/DDBJ whole genome shotgun (WGS) entry which is preliminary data.</text>
</comment>
<comment type="subcellular location">
    <subcellularLocation>
        <location evidence="1 12">Cytoplasm</location>
    </subcellularLocation>
</comment>
<accession>A0A2M9Y5Q9</accession>
<evidence type="ECO:0000313" key="17">
    <source>
        <dbReference type="EMBL" id="TGK96138.1"/>
    </source>
</evidence>
<dbReference type="InterPro" id="IPR045864">
    <property type="entry name" value="aa-tRNA-synth_II/BPL/LPL"/>
</dbReference>
<evidence type="ECO:0000259" key="16">
    <source>
        <dbReference type="PROSITE" id="PS50862"/>
    </source>
</evidence>
<keyword evidence="8 12" id="KW-0648">Protein biosynthesis</keyword>
<dbReference type="InterPro" id="IPR006195">
    <property type="entry name" value="aa-tRNA-synth_II"/>
</dbReference>
<organism evidence="17 18">
    <name type="scientific">Leptospira brenneri</name>
    <dbReference type="NCBI Taxonomy" id="2023182"/>
    <lineage>
        <taxon>Bacteria</taxon>
        <taxon>Pseudomonadati</taxon>
        <taxon>Spirochaetota</taxon>
        <taxon>Spirochaetia</taxon>
        <taxon>Leptospirales</taxon>
        <taxon>Leptospiraceae</taxon>
        <taxon>Leptospira</taxon>
    </lineage>
</organism>
<comment type="function">
    <text evidence="12">Catalyzes the attachment of serine to tRNA(Ser). Is also able to aminoacylate tRNA(Sec) with serine, to form the misacylated tRNA L-seryl-tRNA(Sec), which will be further converted into selenocysteinyl-tRNA(Sec).</text>
</comment>
<dbReference type="InterPro" id="IPR015866">
    <property type="entry name" value="Ser-tRNA-synth_1_N"/>
</dbReference>
<dbReference type="EMBL" id="RQFP01000001">
    <property type="protein sequence ID" value="TGK96138.1"/>
    <property type="molecule type" value="Genomic_DNA"/>
</dbReference>
<evidence type="ECO:0000256" key="15">
    <source>
        <dbReference type="SAM" id="Coils"/>
    </source>
</evidence>
<dbReference type="PRINTS" id="PR00981">
    <property type="entry name" value="TRNASYNTHSER"/>
</dbReference>
<evidence type="ECO:0000256" key="11">
    <source>
        <dbReference type="ARBA" id="ARBA00048823"/>
    </source>
</evidence>
<comment type="subunit">
    <text evidence="12">Homodimer. The tRNA molecule binds across the dimer.</text>
</comment>
<dbReference type="InterPro" id="IPR042103">
    <property type="entry name" value="SerRS_1_N_sf"/>
</dbReference>
<dbReference type="GO" id="GO:0016260">
    <property type="term" value="P:selenocysteine biosynthetic process"/>
    <property type="evidence" value="ECO:0007669"/>
    <property type="project" value="UniProtKB-UniRule"/>
</dbReference>
<feature type="binding site" evidence="13">
    <location>
        <position position="263"/>
    </location>
    <ligand>
        <name>L-serine</name>
        <dbReference type="ChEBI" id="CHEBI:33384"/>
    </ligand>
</feature>
<feature type="binding site" evidence="12 14">
    <location>
        <begin position="263"/>
        <end position="265"/>
    </location>
    <ligand>
        <name>ATP</name>
        <dbReference type="ChEBI" id="CHEBI:30616"/>
    </ligand>
</feature>
<comment type="domain">
    <text evidence="12">Consists of two distinct domains, a catalytic core and a N-terminal extension that is involved in tRNA binding.</text>
</comment>
<feature type="binding site" evidence="12">
    <location>
        <position position="385"/>
    </location>
    <ligand>
        <name>L-serine</name>
        <dbReference type="ChEBI" id="CHEBI:33384"/>
    </ligand>
</feature>
<evidence type="ECO:0000256" key="14">
    <source>
        <dbReference type="PIRSR" id="PIRSR001529-2"/>
    </source>
</evidence>
<dbReference type="EC" id="6.1.1.11" evidence="12"/>
<dbReference type="InterPro" id="IPR002314">
    <property type="entry name" value="aa-tRNA-synt_IIb"/>
</dbReference>
<dbReference type="RefSeq" id="WP_100788913.1">
    <property type="nucleotide sequence ID" value="NZ_NPDQ01000001.1"/>
</dbReference>
<feature type="binding site" evidence="12">
    <location>
        <position position="279"/>
    </location>
    <ligand>
        <name>ATP</name>
        <dbReference type="ChEBI" id="CHEBI:30616"/>
    </ligand>
</feature>
<comment type="catalytic activity">
    <reaction evidence="11 12">
        <text>tRNA(Ser) + L-serine + ATP = L-seryl-tRNA(Ser) + AMP + diphosphate + H(+)</text>
        <dbReference type="Rhea" id="RHEA:12292"/>
        <dbReference type="Rhea" id="RHEA-COMP:9669"/>
        <dbReference type="Rhea" id="RHEA-COMP:9703"/>
        <dbReference type="ChEBI" id="CHEBI:15378"/>
        <dbReference type="ChEBI" id="CHEBI:30616"/>
        <dbReference type="ChEBI" id="CHEBI:33019"/>
        <dbReference type="ChEBI" id="CHEBI:33384"/>
        <dbReference type="ChEBI" id="CHEBI:78442"/>
        <dbReference type="ChEBI" id="CHEBI:78533"/>
        <dbReference type="ChEBI" id="CHEBI:456215"/>
        <dbReference type="EC" id="6.1.1.11"/>
    </reaction>
</comment>
<dbReference type="NCBIfam" id="TIGR00414">
    <property type="entry name" value="serS"/>
    <property type="match status" value="1"/>
</dbReference>
<keyword evidence="6 12" id="KW-0547">Nucleotide-binding</keyword>
<dbReference type="InterPro" id="IPR010978">
    <property type="entry name" value="tRNA-bd_arm"/>
</dbReference>
<feature type="coiled-coil region" evidence="15">
    <location>
        <begin position="32"/>
        <end position="104"/>
    </location>
</feature>
<comment type="catalytic activity">
    <reaction evidence="10 12">
        <text>tRNA(Sec) + L-serine + ATP = L-seryl-tRNA(Sec) + AMP + diphosphate + H(+)</text>
        <dbReference type="Rhea" id="RHEA:42580"/>
        <dbReference type="Rhea" id="RHEA-COMP:9742"/>
        <dbReference type="Rhea" id="RHEA-COMP:10128"/>
        <dbReference type="ChEBI" id="CHEBI:15378"/>
        <dbReference type="ChEBI" id="CHEBI:30616"/>
        <dbReference type="ChEBI" id="CHEBI:33019"/>
        <dbReference type="ChEBI" id="CHEBI:33384"/>
        <dbReference type="ChEBI" id="CHEBI:78442"/>
        <dbReference type="ChEBI" id="CHEBI:78533"/>
        <dbReference type="ChEBI" id="CHEBI:456215"/>
        <dbReference type="EC" id="6.1.1.11"/>
    </reaction>
</comment>
<keyword evidence="18" id="KW-1185">Reference proteome</keyword>
<dbReference type="Gene3D" id="1.10.287.40">
    <property type="entry name" value="Serine-tRNA synthetase, tRNA binding domain"/>
    <property type="match status" value="1"/>
</dbReference>
<evidence type="ECO:0000256" key="2">
    <source>
        <dbReference type="ARBA" id="ARBA00005045"/>
    </source>
</evidence>
<dbReference type="PANTHER" id="PTHR43697">
    <property type="entry name" value="SERYL-TRNA SYNTHETASE"/>
    <property type="match status" value="1"/>
</dbReference>
<evidence type="ECO:0000256" key="7">
    <source>
        <dbReference type="ARBA" id="ARBA00022840"/>
    </source>
</evidence>
<dbReference type="InterPro" id="IPR033729">
    <property type="entry name" value="SerRS_core"/>
</dbReference>
<feature type="binding site" evidence="12 14">
    <location>
        <begin position="350"/>
        <end position="353"/>
    </location>
    <ligand>
        <name>ATP</name>
        <dbReference type="ChEBI" id="CHEBI:30616"/>
    </ligand>
</feature>
<dbReference type="OrthoDB" id="9804647at2"/>
<dbReference type="Pfam" id="PF02403">
    <property type="entry name" value="Seryl_tRNA_N"/>
    <property type="match status" value="1"/>
</dbReference>
<feature type="binding site" evidence="13">
    <location>
        <position position="232"/>
    </location>
    <ligand>
        <name>L-serine</name>
        <dbReference type="ChEBI" id="CHEBI:33384"/>
    </ligand>
</feature>
<dbReference type="UniPathway" id="UPA00906">
    <property type="reaction ID" value="UER00895"/>
</dbReference>
<feature type="binding site" evidence="13">
    <location>
        <position position="383"/>
    </location>
    <ligand>
        <name>L-serine</name>
        <dbReference type="ChEBI" id="CHEBI:33384"/>
    </ligand>
</feature>
<comment type="similarity">
    <text evidence="3 12">Belongs to the class-II aminoacyl-tRNA synthetase family. Type-1 seryl-tRNA synthetase subfamily.</text>
</comment>
<sequence length="418" mass="47574">MLDINRIVQNPEELISTLQKRGVVSTDIEAKIKSVSEKQRKLKLEVEELRAERNRVSKEIGIQKSQGKDITEISASMKGVGDRIKAIEEELTKEEESLHDLNLGLPNLLDPSVPEGKSEEDNVLVRQWGEIPKLSFEAKTHFDIGEKLGIFDFERGVKLSGARFYTYRGLGAKLERALMNLMLDTHTTENGYEEMWVPVLVNDESMTATGQLPKFAEDFYRLEKDGLNLIPTAEVPLTNYYRDEIISEKELPISVCAHTSCFRREAGSYGRDTRGLVRVHQFQKVELVKFVEPETSQTEHEKMLNDAESILQKLKLPYRVMLLCSKDMSSASSKTYDIEVWMPGLGRFMEISSVSNFKDYQARRGKIRYKSKEGKNLLIHTLNGSGLAIGRTLAAVIENYQSEDGTFQIPDVLKNYIR</sequence>
<evidence type="ECO:0000256" key="1">
    <source>
        <dbReference type="ARBA" id="ARBA00004496"/>
    </source>
</evidence>
<dbReference type="Proteomes" id="UP000297891">
    <property type="component" value="Unassembled WGS sequence"/>
</dbReference>
<evidence type="ECO:0000256" key="4">
    <source>
        <dbReference type="ARBA" id="ARBA00022490"/>
    </source>
</evidence>
<name>A0A2M9Y5Q9_9LEPT</name>
<dbReference type="Pfam" id="PF00587">
    <property type="entry name" value="tRNA-synt_2b"/>
    <property type="match status" value="1"/>
</dbReference>
<feature type="binding site" evidence="12 13">
    <location>
        <position position="286"/>
    </location>
    <ligand>
        <name>L-serine</name>
        <dbReference type="ChEBI" id="CHEBI:33384"/>
    </ligand>
</feature>
<dbReference type="GO" id="GO:0006434">
    <property type="term" value="P:seryl-tRNA aminoacylation"/>
    <property type="evidence" value="ECO:0007669"/>
    <property type="project" value="UniProtKB-UniRule"/>
</dbReference>
<dbReference type="PIRSF" id="PIRSF001529">
    <property type="entry name" value="Ser-tRNA-synth_IIa"/>
    <property type="match status" value="1"/>
</dbReference>
<keyword evidence="7 12" id="KW-0067">ATP-binding</keyword>
<keyword evidence="4 12" id="KW-0963">Cytoplasm</keyword>